<feature type="compositionally biased region" description="Low complexity" evidence="2">
    <location>
        <begin position="1"/>
        <end position="18"/>
    </location>
</feature>
<dbReference type="RefSeq" id="WP_165303111.1">
    <property type="nucleotide sequence ID" value="NZ_JAAKZZ010000751.1"/>
</dbReference>
<sequence length="332" mass="34856">MSGAPDTGTAPAATAGTTLGEHTAGQLRRLGGIAGLSHQDTESYARALAETLGATAERPLALPPPSSTFLSDDHTPVEFSLAFRPGAPPTLRVLVDPGCAAGGLAEGGRTGLAVVRGMAHRWTFPTAQLEALEDLFFPRDPRGPLALWYAWELRPGGVPRVKVYLNPGARGPEPAAATVREALERLGHRRAFEALPPADGHPFLALDLGDWEAPRVKVYLRHDGLSAAEAPGLNRMAPAAPPDGRVAGAPDGGVEDFLRIAAGRPPRSADPAPHAPRLTGRPALTCHSFTDTAVGAPSGFTLHVPVRDYVPHDAEAHTRARTLLRRLGIDGT</sequence>
<comment type="caution">
    <text evidence="3">The sequence shown here is derived from an EMBL/GenBank/DDBJ whole genome shotgun (WGS) entry which is preliminary data.</text>
</comment>
<dbReference type="SFLD" id="SFLDS00036">
    <property type="entry name" value="Aromatic_Prenyltransferase"/>
    <property type="match status" value="1"/>
</dbReference>
<proteinExistence type="predicted"/>
<reference evidence="3 4" key="1">
    <citation type="submission" date="2020-02" db="EMBL/GenBank/DDBJ databases">
        <title>Whole-genome analyses of novel actinobacteria.</title>
        <authorList>
            <person name="Sahin N."/>
            <person name="Tatar D."/>
        </authorList>
    </citation>
    <scope>NUCLEOTIDE SEQUENCE [LARGE SCALE GENOMIC DNA]</scope>
    <source>
        <strain evidence="3 4">SB3404</strain>
    </source>
</reference>
<accession>A0A6G4X9Y3</accession>
<evidence type="ECO:0000256" key="2">
    <source>
        <dbReference type="SAM" id="MobiDB-lite"/>
    </source>
</evidence>
<dbReference type="InterPro" id="IPR017795">
    <property type="entry name" value="ABBA_NscD-like"/>
</dbReference>
<feature type="non-terminal residue" evidence="3">
    <location>
        <position position="332"/>
    </location>
</feature>
<dbReference type="InterPro" id="IPR033964">
    <property type="entry name" value="ABBA"/>
</dbReference>
<evidence type="ECO:0000313" key="4">
    <source>
        <dbReference type="Proteomes" id="UP000477722"/>
    </source>
</evidence>
<dbReference type="GO" id="GO:0016740">
    <property type="term" value="F:transferase activity"/>
    <property type="evidence" value="ECO:0007669"/>
    <property type="project" value="UniProtKB-KW"/>
</dbReference>
<dbReference type="Proteomes" id="UP000477722">
    <property type="component" value="Unassembled WGS sequence"/>
</dbReference>
<feature type="region of interest" description="Disordered" evidence="2">
    <location>
        <begin position="263"/>
        <end position="283"/>
    </location>
</feature>
<organism evidence="3 4">
    <name type="scientific">Streptomyces boncukensis</name>
    <dbReference type="NCBI Taxonomy" id="2711219"/>
    <lineage>
        <taxon>Bacteria</taxon>
        <taxon>Bacillati</taxon>
        <taxon>Actinomycetota</taxon>
        <taxon>Actinomycetes</taxon>
        <taxon>Kitasatosporales</taxon>
        <taxon>Streptomycetaceae</taxon>
        <taxon>Streptomyces</taxon>
    </lineage>
</organism>
<evidence type="ECO:0000313" key="3">
    <source>
        <dbReference type="EMBL" id="NGO73471.1"/>
    </source>
</evidence>
<gene>
    <name evidence="3" type="ORF">G5C65_35115</name>
</gene>
<dbReference type="AlphaFoldDB" id="A0A6G4X9Y3"/>
<keyword evidence="1 3" id="KW-0808">Transferase</keyword>
<protein>
    <submittedName>
        <fullName evidence="3">Prenyltransferase</fullName>
    </submittedName>
</protein>
<evidence type="ECO:0000256" key="1">
    <source>
        <dbReference type="ARBA" id="ARBA00022679"/>
    </source>
</evidence>
<dbReference type="Pfam" id="PF11991">
    <property type="entry name" value="Trp_DMAT"/>
    <property type="match status" value="1"/>
</dbReference>
<feature type="region of interest" description="Disordered" evidence="2">
    <location>
        <begin position="1"/>
        <end position="21"/>
    </location>
</feature>
<keyword evidence="4" id="KW-1185">Reference proteome</keyword>
<name>A0A6G4X9Y3_9ACTN</name>
<dbReference type="EMBL" id="JAAKZZ010000751">
    <property type="protein sequence ID" value="NGO73471.1"/>
    <property type="molecule type" value="Genomic_DNA"/>
</dbReference>